<evidence type="ECO:0000313" key="3">
    <source>
        <dbReference type="WBParaSite" id="mrna-Wban_05186"/>
    </source>
</evidence>
<feature type="compositionally biased region" description="Polar residues" evidence="1">
    <location>
        <begin position="9"/>
        <end position="19"/>
    </location>
</feature>
<organism evidence="2 3">
    <name type="scientific">Wuchereria bancrofti</name>
    <dbReference type="NCBI Taxonomy" id="6293"/>
    <lineage>
        <taxon>Eukaryota</taxon>
        <taxon>Metazoa</taxon>
        <taxon>Ecdysozoa</taxon>
        <taxon>Nematoda</taxon>
        <taxon>Chromadorea</taxon>
        <taxon>Rhabditida</taxon>
        <taxon>Spirurina</taxon>
        <taxon>Spiruromorpha</taxon>
        <taxon>Filarioidea</taxon>
        <taxon>Onchocercidae</taxon>
        <taxon>Wuchereria</taxon>
    </lineage>
</organism>
<protein>
    <submittedName>
        <fullName evidence="3">Uncharacterized protein</fullName>
    </submittedName>
</protein>
<reference evidence="2" key="1">
    <citation type="submission" date="2015-03" db="EMBL/GenBank/DDBJ databases">
        <title>Wuchereria bancrofti Genome Sequencing Papua New Guinea Strain.</title>
        <authorList>
            <person name="Small S.T."/>
            <person name="Serre D."/>
            <person name="Zimmerman P.A."/>
        </authorList>
    </citation>
    <scope>NUCLEOTIDE SEQUENCE [LARGE SCALE GENOMIC DNA]</scope>
    <source>
        <strain evidence="2">pt0022</strain>
    </source>
</reference>
<evidence type="ECO:0000256" key="1">
    <source>
        <dbReference type="SAM" id="MobiDB-lite"/>
    </source>
</evidence>
<dbReference type="WBParaSite" id="mrna-Wban_05186">
    <property type="protein sequence ID" value="mrna-Wban_05186"/>
    <property type="gene ID" value="Wban_05186"/>
</dbReference>
<evidence type="ECO:0000313" key="2">
    <source>
        <dbReference type="Proteomes" id="UP000093561"/>
    </source>
</evidence>
<dbReference type="AlphaFoldDB" id="A0AAF5PSN5"/>
<name>A0AAF5PSN5_WUCBA</name>
<feature type="region of interest" description="Disordered" evidence="1">
    <location>
        <begin position="1"/>
        <end position="20"/>
    </location>
</feature>
<sequence>MCPKRQTRKGSTSEFTPSSERTKCFPFHHKIVFGAVISNVKYEGSTRNTVNMSHQTEIGEDKLYMKHFIDAFI</sequence>
<accession>A0AAF5PSN5</accession>
<reference evidence="3" key="3">
    <citation type="submission" date="2024-02" db="UniProtKB">
        <authorList>
            <consortium name="WormBaseParasite"/>
        </authorList>
    </citation>
    <scope>IDENTIFICATION</scope>
    <source>
        <strain evidence="3">pt0022</strain>
    </source>
</reference>
<dbReference type="Proteomes" id="UP000093561">
    <property type="component" value="Unassembled WGS sequence"/>
</dbReference>
<reference evidence="2" key="2">
    <citation type="journal article" date="2016" name="Mol. Ecol.">
        <title>Population genomics of the filarial nematode parasite Wuchereria bancrofti from mosquitoes.</title>
        <authorList>
            <person name="Small S.T."/>
            <person name="Reimer L.J."/>
            <person name="Tisch D.J."/>
            <person name="King C.L."/>
            <person name="Christensen B.M."/>
            <person name="Siba P.M."/>
            <person name="Kazura J.W."/>
            <person name="Serre D."/>
            <person name="Zimmerman P.A."/>
        </authorList>
    </citation>
    <scope>NUCLEOTIDE SEQUENCE</scope>
    <source>
        <strain evidence="2">pt0022</strain>
    </source>
</reference>
<proteinExistence type="predicted"/>